<dbReference type="Proteomes" id="UP001499924">
    <property type="component" value="Unassembled WGS sequence"/>
</dbReference>
<accession>A0ABP6PPS7</accession>
<protein>
    <submittedName>
        <fullName evidence="1">Uncharacterized protein</fullName>
    </submittedName>
</protein>
<dbReference type="EMBL" id="BAAAVV010000023">
    <property type="protein sequence ID" value="GAA3185577.1"/>
    <property type="molecule type" value="Genomic_DNA"/>
</dbReference>
<dbReference type="RefSeq" id="WP_344691557.1">
    <property type="nucleotide sequence ID" value="NZ_BAAAVV010000023.1"/>
</dbReference>
<proteinExistence type="predicted"/>
<keyword evidence="2" id="KW-1185">Reference proteome</keyword>
<evidence type="ECO:0000313" key="1">
    <source>
        <dbReference type="EMBL" id="GAA3185577.1"/>
    </source>
</evidence>
<sequence>MLLSAWRSNGLTCRRLIADERASPVRLLDDIQRGTQLSKVPVVDATVVELMSQLEKQLCPFPARRGRGYVNLERTFDDPYCRPS</sequence>
<organism evidence="1 2">
    <name type="scientific">Blastococcus jejuensis</name>
    <dbReference type="NCBI Taxonomy" id="351224"/>
    <lineage>
        <taxon>Bacteria</taxon>
        <taxon>Bacillati</taxon>
        <taxon>Actinomycetota</taxon>
        <taxon>Actinomycetes</taxon>
        <taxon>Geodermatophilales</taxon>
        <taxon>Geodermatophilaceae</taxon>
        <taxon>Blastococcus</taxon>
    </lineage>
</organism>
<evidence type="ECO:0000313" key="2">
    <source>
        <dbReference type="Proteomes" id="UP001499924"/>
    </source>
</evidence>
<comment type="caution">
    <text evidence="1">The sequence shown here is derived from an EMBL/GenBank/DDBJ whole genome shotgun (WGS) entry which is preliminary data.</text>
</comment>
<gene>
    <name evidence="1" type="ORF">GCM10010531_44710</name>
</gene>
<name>A0ABP6PPS7_9ACTN</name>
<reference evidence="2" key="1">
    <citation type="journal article" date="2019" name="Int. J. Syst. Evol. Microbiol.">
        <title>The Global Catalogue of Microorganisms (GCM) 10K type strain sequencing project: providing services to taxonomists for standard genome sequencing and annotation.</title>
        <authorList>
            <consortium name="The Broad Institute Genomics Platform"/>
            <consortium name="The Broad Institute Genome Sequencing Center for Infectious Disease"/>
            <person name="Wu L."/>
            <person name="Ma J."/>
        </authorList>
    </citation>
    <scope>NUCLEOTIDE SEQUENCE [LARGE SCALE GENOMIC DNA]</scope>
    <source>
        <strain evidence="2">JCM 15614</strain>
    </source>
</reference>